<dbReference type="PANTHER" id="PTHR42945">
    <property type="entry name" value="HISTIDINE BIOSYNTHESIS BIFUNCTIONAL PROTEIN"/>
    <property type="match status" value="1"/>
</dbReference>
<comment type="similarity">
    <text evidence="5">In the C-terminal section; belongs to the PRA-PH family.</text>
</comment>
<keyword evidence="10 14" id="KW-0378">Hydrolase</keyword>
<dbReference type="EMBL" id="BMMZ01000002">
    <property type="protein sequence ID" value="GGL54924.1"/>
    <property type="molecule type" value="Genomic_DNA"/>
</dbReference>
<keyword evidence="9 14" id="KW-0479">Metal-binding</keyword>
<gene>
    <name evidence="14" type="primary">hisI</name>
    <name evidence="17" type="ORF">GCM10011575_11630</name>
</gene>
<name>A0A917S4Z6_9ACTN</name>
<feature type="binding site" evidence="14">
    <location>
        <position position="167"/>
    </location>
    <ligand>
        <name>Zn(2+)</name>
        <dbReference type="ChEBI" id="CHEBI:29105"/>
        <note>ligand shared between dimeric partners</note>
    </ligand>
</feature>
<evidence type="ECO:0000256" key="1">
    <source>
        <dbReference type="ARBA" id="ARBA00000024"/>
    </source>
</evidence>
<protein>
    <recommendedName>
        <fullName evidence="14">Phosphoribosyl-AMP cyclohydrolase</fullName>
        <shortName evidence="14">PRA-CH</shortName>
        <ecNumber evidence="14">3.5.4.19</ecNumber>
    </recommendedName>
</protein>
<dbReference type="AlphaFoldDB" id="A0A917S4Z6"/>
<keyword evidence="13 14" id="KW-0368">Histidine biosynthesis</keyword>
<dbReference type="InterPro" id="IPR026660">
    <property type="entry name" value="PRA-CH"/>
</dbReference>
<evidence type="ECO:0000256" key="3">
    <source>
        <dbReference type="ARBA" id="ARBA00005169"/>
    </source>
</evidence>
<evidence type="ECO:0000256" key="7">
    <source>
        <dbReference type="ARBA" id="ARBA00022490"/>
    </source>
</evidence>
<dbReference type="GO" id="GO:0004636">
    <property type="term" value="F:phosphoribosyl-ATP diphosphatase activity"/>
    <property type="evidence" value="ECO:0007669"/>
    <property type="project" value="UniProtKB-EC"/>
</dbReference>
<comment type="cofactor">
    <cofactor evidence="14">
        <name>Mg(2+)</name>
        <dbReference type="ChEBI" id="CHEBI:18420"/>
    </cofactor>
    <text evidence="14">Binds 1 Mg(2+) ion per subunit.</text>
</comment>
<comment type="caution">
    <text evidence="17">The sequence shown here is derived from an EMBL/GenBank/DDBJ whole genome shotgun (WGS) entry which is preliminary data.</text>
</comment>
<dbReference type="GO" id="GO:0004635">
    <property type="term" value="F:phosphoribosyl-AMP cyclohydrolase activity"/>
    <property type="evidence" value="ECO:0007669"/>
    <property type="project" value="UniProtKB-UniRule"/>
</dbReference>
<dbReference type="Pfam" id="PF01502">
    <property type="entry name" value="PRA-CH"/>
    <property type="match status" value="1"/>
</dbReference>
<comment type="similarity">
    <text evidence="6">In the N-terminal section; belongs to the PRA-CH family.</text>
</comment>
<comment type="pathway">
    <text evidence="4">Amino-acid biosynthesis; L-histidine biosynthesis; L-histidine from 5-phospho-alpha-D-ribose 1-diphosphate: step 2/9.</text>
</comment>
<organism evidence="17 18">
    <name type="scientific">Microlunatus endophyticus</name>
    <dbReference type="NCBI Taxonomy" id="1716077"/>
    <lineage>
        <taxon>Bacteria</taxon>
        <taxon>Bacillati</taxon>
        <taxon>Actinomycetota</taxon>
        <taxon>Actinomycetes</taxon>
        <taxon>Propionibacteriales</taxon>
        <taxon>Propionibacteriaceae</taxon>
        <taxon>Microlunatus</taxon>
    </lineage>
</organism>
<evidence type="ECO:0000256" key="12">
    <source>
        <dbReference type="ARBA" id="ARBA00022842"/>
    </source>
</evidence>
<feature type="binding site" evidence="14">
    <location>
        <position position="168"/>
    </location>
    <ligand>
        <name>Mg(2+)</name>
        <dbReference type="ChEBI" id="CHEBI:18420"/>
    </ligand>
</feature>
<dbReference type="SUPFAM" id="SSF141734">
    <property type="entry name" value="HisI-like"/>
    <property type="match status" value="1"/>
</dbReference>
<comment type="function">
    <text evidence="14">Catalyzes the hydrolysis of the adenine ring of phosphoribosyl-AMP.</text>
</comment>
<evidence type="ECO:0000256" key="4">
    <source>
        <dbReference type="ARBA" id="ARBA00005204"/>
    </source>
</evidence>
<feature type="binding site" evidence="14">
    <location>
        <position position="170"/>
    </location>
    <ligand>
        <name>Mg(2+)</name>
        <dbReference type="ChEBI" id="CHEBI:18420"/>
    </ligand>
</feature>
<dbReference type="FunFam" id="3.10.20.810:FF:000001">
    <property type="entry name" value="Histidine biosynthesis bifunctional protein HisIE"/>
    <property type="match status" value="1"/>
</dbReference>
<evidence type="ECO:0000256" key="11">
    <source>
        <dbReference type="ARBA" id="ARBA00022833"/>
    </source>
</evidence>
<keyword evidence="11 14" id="KW-0862">Zinc</keyword>
<dbReference type="InterPro" id="IPR002496">
    <property type="entry name" value="PRib_AMP_CycHydrolase_dom"/>
</dbReference>
<feature type="region of interest" description="Disordered" evidence="15">
    <location>
        <begin position="56"/>
        <end position="91"/>
    </location>
</feature>
<comment type="similarity">
    <text evidence="14">Belongs to the PRA-CH family.</text>
</comment>
<comment type="cofactor">
    <cofactor evidence="14">
        <name>Zn(2+)</name>
        <dbReference type="ChEBI" id="CHEBI:29105"/>
    </cofactor>
    <text evidence="14">Binds 1 zinc ion per subunit.</text>
</comment>
<feature type="binding site" evidence="14">
    <location>
        <position position="190"/>
    </location>
    <ligand>
        <name>Zn(2+)</name>
        <dbReference type="ChEBI" id="CHEBI:29105"/>
        <note>ligand shared between dimeric partners</note>
    </ligand>
</feature>
<dbReference type="EC" id="3.5.4.19" evidence="14"/>
<dbReference type="GO" id="GO:0000287">
    <property type="term" value="F:magnesium ion binding"/>
    <property type="evidence" value="ECO:0007669"/>
    <property type="project" value="UniProtKB-UniRule"/>
</dbReference>
<comment type="pathway">
    <text evidence="3 14">Amino-acid biosynthesis; L-histidine biosynthesis; L-histidine from 5-phospho-alpha-D-ribose 1-diphosphate: step 3/9.</text>
</comment>
<evidence type="ECO:0000256" key="15">
    <source>
        <dbReference type="SAM" id="MobiDB-lite"/>
    </source>
</evidence>
<dbReference type="HAMAP" id="MF_01021">
    <property type="entry name" value="HisI"/>
    <property type="match status" value="1"/>
</dbReference>
<comment type="subunit">
    <text evidence="14">Homodimer.</text>
</comment>
<dbReference type="GO" id="GO:0000105">
    <property type="term" value="P:L-histidine biosynthetic process"/>
    <property type="evidence" value="ECO:0007669"/>
    <property type="project" value="UniProtKB-UniRule"/>
</dbReference>
<comment type="catalytic activity">
    <reaction evidence="1 14">
        <text>1-(5-phospho-beta-D-ribosyl)-5'-AMP + H2O = 1-(5-phospho-beta-D-ribosyl)-5-[(5-phospho-beta-D-ribosylamino)methylideneamino]imidazole-4-carboxamide</text>
        <dbReference type="Rhea" id="RHEA:20049"/>
        <dbReference type="ChEBI" id="CHEBI:15377"/>
        <dbReference type="ChEBI" id="CHEBI:58435"/>
        <dbReference type="ChEBI" id="CHEBI:59457"/>
        <dbReference type="EC" id="3.5.4.19"/>
    </reaction>
</comment>
<comment type="subcellular location">
    <subcellularLocation>
        <location evidence="14">Cytoplasm</location>
    </subcellularLocation>
</comment>
<evidence type="ECO:0000256" key="14">
    <source>
        <dbReference type="HAMAP-Rule" id="MF_01021"/>
    </source>
</evidence>
<evidence type="ECO:0000313" key="18">
    <source>
        <dbReference type="Proteomes" id="UP000613840"/>
    </source>
</evidence>
<comment type="catalytic activity">
    <reaction evidence="2">
        <text>1-(5-phospho-beta-D-ribosyl)-ATP + H2O = 1-(5-phospho-beta-D-ribosyl)-5'-AMP + diphosphate + H(+)</text>
        <dbReference type="Rhea" id="RHEA:22828"/>
        <dbReference type="ChEBI" id="CHEBI:15377"/>
        <dbReference type="ChEBI" id="CHEBI:15378"/>
        <dbReference type="ChEBI" id="CHEBI:33019"/>
        <dbReference type="ChEBI" id="CHEBI:59457"/>
        <dbReference type="ChEBI" id="CHEBI:73183"/>
        <dbReference type="EC" id="3.6.1.31"/>
    </reaction>
</comment>
<dbReference type="NCBIfam" id="NF000768">
    <property type="entry name" value="PRK00051.1"/>
    <property type="match status" value="1"/>
</dbReference>
<dbReference type="Proteomes" id="UP000613840">
    <property type="component" value="Unassembled WGS sequence"/>
</dbReference>
<keyword evidence="8 14" id="KW-0028">Amino-acid biosynthesis</keyword>
<proteinExistence type="inferred from homology"/>
<feature type="binding site" evidence="14">
    <location>
        <position position="166"/>
    </location>
    <ligand>
        <name>Mg(2+)</name>
        <dbReference type="ChEBI" id="CHEBI:18420"/>
    </ligand>
</feature>
<dbReference type="GO" id="GO:0008270">
    <property type="term" value="F:zinc ion binding"/>
    <property type="evidence" value="ECO:0007669"/>
    <property type="project" value="UniProtKB-UniRule"/>
</dbReference>
<evidence type="ECO:0000256" key="6">
    <source>
        <dbReference type="ARBA" id="ARBA00008299"/>
    </source>
</evidence>
<evidence type="ECO:0000256" key="9">
    <source>
        <dbReference type="ARBA" id="ARBA00022723"/>
    </source>
</evidence>
<feature type="binding site" evidence="14">
    <location>
        <position position="183"/>
    </location>
    <ligand>
        <name>Zn(2+)</name>
        <dbReference type="ChEBI" id="CHEBI:29105"/>
        <note>ligand shared between dimeric partners</note>
    </ligand>
</feature>
<sequence length="204" mass="21648">MRGQVVGRPSCAQGRSIRADLDEQVAECDAFVLGKGHRRDARAPVAAVLNRLPGGGWIPAGPAGENGRVTSIGSSSGGSSSGSSSPSTLDPEIADLLKRDGAGLVTAVIQQHDSGEVLMVGWMDDEALSRTLATGRTTFWSRSRKEYWVKGETSGNRQWVREVRLDCDGDTLLIKVDQEGPACHTGTRSCFDDRVLPATAGVAR</sequence>
<dbReference type="PANTHER" id="PTHR42945:SF11">
    <property type="entry name" value="PHOSPHORIBOSYL-AMP CYCLOHYDROLASE"/>
    <property type="match status" value="1"/>
</dbReference>
<evidence type="ECO:0000256" key="8">
    <source>
        <dbReference type="ARBA" id="ARBA00022605"/>
    </source>
</evidence>
<evidence type="ECO:0000256" key="5">
    <source>
        <dbReference type="ARBA" id="ARBA00007731"/>
    </source>
</evidence>
<evidence type="ECO:0000256" key="2">
    <source>
        <dbReference type="ARBA" id="ARBA00001460"/>
    </source>
</evidence>
<evidence type="ECO:0000256" key="13">
    <source>
        <dbReference type="ARBA" id="ARBA00023102"/>
    </source>
</evidence>
<evidence type="ECO:0000259" key="16">
    <source>
        <dbReference type="Pfam" id="PF01502"/>
    </source>
</evidence>
<feature type="domain" description="Phosphoribosyl-AMP cyclohydrolase" evidence="16">
    <location>
        <begin position="119"/>
        <end position="191"/>
    </location>
</feature>
<reference evidence="17" key="1">
    <citation type="journal article" date="2014" name="Int. J. Syst. Evol. Microbiol.">
        <title>Complete genome sequence of Corynebacterium casei LMG S-19264T (=DSM 44701T), isolated from a smear-ripened cheese.</title>
        <authorList>
            <consortium name="US DOE Joint Genome Institute (JGI-PGF)"/>
            <person name="Walter F."/>
            <person name="Albersmeier A."/>
            <person name="Kalinowski J."/>
            <person name="Ruckert C."/>
        </authorList>
    </citation>
    <scope>NUCLEOTIDE SEQUENCE</scope>
    <source>
        <strain evidence="17">CGMCC 4.7306</strain>
    </source>
</reference>
<reference evidence="17" key="2">
    <citation type="submission" date="2020-09" db="EMBL/GenBank/DDBJ databases">
        <authorList>
            <person name="Sun Q."/>
            <person name="Zhou Y."/>
        </authorList>
    </citation>
    <scope>NUCLEOTIDE SEQUENCE</scope>
    <source>
        <strain evidence="17">CGMCC 4.7306</strain>
    </source>
</reference>
<dbReference type="InterPro" id="IPR038019">
    <property type="entry name" value="PRib_AMP_CycHydrolase_sf"/>
</dbReference>
<keyword evidence="12 14" id="KW-0460">Magnesium</keyword>
<dbReference type="Gene3D" id="3.10.20.810">
    <property type="entry name" value="Phosphoribosyl-AMP cyclohydrolase"/>
    <property type="match status" value="1"/>
</dbReference>
<keyword evidence="18" id="KW-1185">Reference proteome</keyword>
<dbReference type="GO" id="GO:0005737">
    <property type="term" value="C:cytoplasm"/>
    <property type="evidence" value="ECO:0007669"/>
    <property type="project" value="UniProtKB-SubCell"/>
</dbReference>
<keyword evidence="7 14" id="KW-0963">Cytoplasm</keyword>
<accession>A0A917S4Z6</accession>
<evidence type="ECO:0000256" key="10">
    <source>
        <dbReference type="ARBA" id="ARBA00022801"/>
    </source>
</evidence>
<evidence type="ECO:0000313" key="17">
    <source>
        <dbReference type="EMBL" id="GGL54924.1"/>
    </source>
</evidence>